<dbReference type="Pfam" id="PF13184">
    <property type="entry name" value="KH_NusA_1st"/>
    <property type="match status" value="1"/>
</dbReference>
<feature type="domain" description="K Homology" evidence="8">
    <location>
        <begin position="311"/>
        <end position="379"/>
    </location>
</feature>
<dbReference type="AlphaFoldDB" id="A0A5S5DWE9"/>
<evidence type="ECO:0000313" key="9">
    <source>
        <dbReference type="EMBL" id="TYQ00301.1"/>
    </source>
</evidence>
<gene>
    <name evidence="7" type="primary">nusA</name>
    <name evidence="9" type="ORF">C7447_101912</name>
</gene>
<accession>A0A5S5DWE9</accession>
<dbReference type="InterPro" id="IPR004087">
    <property type="entry name" value="KH_dom"/>
</dbReference>
<evidence type="ECO:0000256" key="6">
    <source>
        <dbReference type="ARBA" id="ARBA00023163"/>
    </source>
</evidence>
<dbReference type="GO" id="GO:0006353">
    <property type="term" value="P:DNA-templated transcription termination"/>
    <property type="evidence" value="ECO:0007669"/>
    <property type="project" value="UniProtKB-UniRule"/>
</dbReference>
<sequence>MENIDLIESFSDFKDNKSIDRVTLMSILEEVFRTALKRKFGSDDNFDIIINPDKGDLEIWRNRVVVADGFSEDDNEEIELTEARKIEPDFEIGEDVSEEVKLIDLGRRAILALRQNLISKIHEHDSTNIFKQFKELEGELYSAEVHHIRHNAVILLDDEGNEIVLPKSEQIRSDFFRKGDAVRGVIKSVELRGNKPAIIMSRTSPEFLVKLFEQEIPEVFDGLITIEGVARIPGDKAKVAVDSYDDRIDPVGACVGVKGSRIHGIVRELGNENIDVINYTKNEQLYISRALSPAKVTSVEIKMYEEEKDGKKGRVSVLLKPEEVSKAIGRSGVNIRLASQLTGYEIDVQREGLEEEDVELTEFSDEIEAWVIAEFKKIGLDTAKSVLDKDVTELVKRTDLEEETIMDVQRILREEFED</sequence>
<evidence type="ECO:0000256" key="2">
    <source>
        <dbReference type="ARBA" id="ARBA00022490"/>
    </source>
</evidence>
<dbReference type="CDD" id="cd02134">
    <property type="entry name" value="KH-II_NusA_rpt1"/>
    <property type="match status" value="1"/>
</dbReference>
<dbReference type="InterPro" id="IPR012340">
    <property type="entry name" value="NA-bd_OB-fold"/>
</dbReference>
<dbReference type="InterPro" id="IPR058582">
    <property type="entry name" value="KH_NusA_2nd"/>
</dbReference>
<evidence type="ECO:0000259" key="8">
    <source>
        <dbReference type="SMART" id="SM00322"/>
    </source>
</evidence>
<dbReference type="Pfam" id="PF08529">
    <property type="entry name" value="NusA_N"/>
    <property type="match status" value="1"/>
</dbReference>
<dbReference type="GO" id="GO:0003700">
    <property type="term" value="F:DNA-binding transcription factor activity"/>
    <property type="evidence" value="ECO:0007669"/>
    <property type="project" value="InterPro"/>
</dbReference>
<dbReference type="PANTHER" id="PTHR22648:SF0">
    <property type="entry name" value="TRANSCRIPTION TERMINATION_ANTITERMINATION PROTEIN NUSA"/>
    <property type="match status" value="1"/>
</dbReference>
<evidence type="ECO:0000256" key="1">
    <source>
        <dbReference type="ARBA" id="ARBA00022472"/>
    </source>
</evidence>
<dbReference type="RefSeq" id="WP_148869155.1">
    <property type="nucleotide sequence ID" value="NZ_VNIA01000001.1"/>
</dbReference>
<dbReference type="NCBIfam" id="TIGR01953">
    <property type="entry name" value="NusA"/>
    <property type="match status" value="1"/>
</dbReference>
<dbReference type="Gene3D" id="2.40.50.140">
    <property type="entry name" value="Nucleic acid-binding proteins"/>
    <property type="match status" value="1"/>
</dbReference>
<organism evidence="9 10">
    <name type="scientific">Tenacibaculum adriaticum</name>
    <dbReference type="NCBI Taxonomy" id="413713"/>
    <lineage>
        <taxon>Bacteria</taxon>
        <taxon>Pseudomonadati</taxon>
        <taxon>Bacteroidota</taxon>
        <taxon>Flavobacteriia</taxon>
        <taxon>Flavobacteriales</taxon>
        <taxon>Flavobacteriaceae</taxon>
        <taxon>Tenacibaculum</taxon>
    </lineage>
</organism>
<dbReference type="SUPFAM" id="SSF69705">
    <property type="entry name" value="Transcription factor NusA, N-terminal domain"/>
    <property type="match status" value="1"/>
</dbReference>
<feature type="domain" description="K Homology" evidence="8">
    <location>
        <begin position="233"/>
        <end position="308"/>
    </location>
</feature>
<dbReference type="GO" id="GO:0005829">
    <property type="term" value="C:cytosol"/>
    <property type="evidence" value="ECO:0007669"/>
    <property type="project" value="TreeGrafter"/>
</dbReference>
<dbReference type="GO" id="GO:0031564">
    <property type="term" value="P:transcription antitermination"/>
    <property type="evidence" value="ECO:0007669"/>
    <property type="project" value="UniProtKB-UniRule"/>
</dbReference>
<dbReference type="FunFam" id="3.30.300.20:FF:000002">
    <property type="entry name" value="Transcription termination/antitermination protein NusA"/>
    <property type="match status" value="1"/>
</dbReference>
<keyword evidence="10" id="KW-1185">Reference proteome</keyword>
<dbReference type="CDD" id="cd22529">
    <property type="entry name" value="KH-II_NusA_rpt2"/>
    <property type="match status" value="1"/>
</dbReference>
<dbReference type="PROSITE" id="PS50084">
    <property type="entry name" value="KH_TYPE_1"/>
    <property type="match status" value="1"/>
</dbReference>
<dbReference type="Gene3D" id="3.30.300.20">
    <property type="match status" value="2"/>
</dbReference>
<proteinExistence type="inferred from homology"/>
<dbReference type="Gene3D" id="3.30.1480.10">
    <property type="entry name" value="NusA, N-terminal domain"/>
    <property type="match status" value="1"/>
</dbReference>
<comment type="caution">
    <text evidence="9">The sequence shown here is derived from an EMBL/GenBank/DDBJ whole genome shotgun (WGS) entry which is preliminary data.</text>
</comment>
<dbReference type="Pfam" id="PF26594">
    <property type="entry name" value="KH_NusA_2nd"/>
    <property type="match status" value="1"/>
</dbReference>
<dbReference type="SMART" id="SM00322">
    <property type="entry name" value="KH"/>
    <property type="match status" value="2"/>
</dbReference>
<evidence type="ECO:0000256" key="7">
    <source>
        <dbReference type="HAMAP-Rule" id="MF_00945"/>
    </source>
</evidence>
<protein>
    <recommendedName>
        <fullName evidence="7">Transcription termination/antitermination protein NusA</fullName>
    </recommendedName>
</protein>
<comment type="similarity">
    <text evidence="7">Belongs to the NusA family.</text>
</comment>
<keyword evidence="3 7" id="KW-0889">Transcription antitermination</keyword>
<dbReference type="EMBL" id="VNIA01000001">
    <property type="protein sequence ID" value="TYQ00301.1"/>
    <property type="molecule type" value="Genomic_DNA"/>
</dbReference>
<dbReference type="InterPro" id="IPR025249">
    <property type="entry name" value="TF_NusA_KH_1st"/>
</dbReference>
<keyword evidence="1 7" id="KW-0806">Transcription termination</keyword>
<evidence type="ECO:0000256" key="4">
    <source>
        <dbReference type="ARBA" id="ARBA00022884"/>
    </source>
</evidence>
<dbReference type="InterPro" id="IPR015946">
    <property type="entry name" value="KH_dom-like_a/b"/>
</dbReference>
<keyword evidence="5 7" id="KW-0805">Transcription regulation</keyword>
<keyword evidence="2 7" id="KW-0963">Cytoplasm</keyword>
<dbReference type="SUPFAM" id="SSF54814">
    <property type="entry name" value="Prokaryotic type KH domain (KH-domain type II)"/>
    <property type="match status" value="2"/>
</dbReference>
<evidence type="ECO:0000256" key="5">
    <source>
        <dbReference type="ARBA" id="ARBA00023015"/>
    </source>
</evidence>
<evidence type="ECO:0000313" key="10">
    <source>
        <dbReference type="Proteomes" id="UP000323136"/>
    </source>
</evidence>
<dbReference type="GO" id="GO:0003723">
    <property type="term" value="F:RNA binding"/>
    <property type="evidence" value="ECO:0007669"/>
    <property type="project" value="UniProtKB-UniRule"/>
</dbReference>
<dbReference type="OrthoDB" id="9807233at2"/>
<comment type="function">
    <text evidence="7">Participates in both transcription termination and antitermination.</text>
</comment>
<comment type="subunit">
    <text evidence="7">Monomer. Binds directly to the core enzyme of the DNA-dependent RNA polymerase and to nascent RNA.</text>
</comment>
<dbReference type="Proteomes" id="UP000323136">
    <property type="component" value="Unassembled WGS sequence"/>
</dbReference>
<keyword evidence="4 7" id="KW-0694">RNA-binding</keyword>
<dbReference type="InterPro" id="IPR036555">
    <property type="entry name" value="NusA_N_sf"/>
</dbReference>
<name>A0A5S5DWE9_9FLAO</name>
<dbReference type="InterPro" id="IPR030842">
    <property type="entry name" value="TF_NusA_bacterial"/>
</dbReference>
<dbReference type="SUPFAM" id="SSF50249">
    <property type="entry name" value="Nucleic acid-binding proteins"/>
    <property type="match status" value="1"/>
</dbReference>
<dbReference type="InterPro" id="IPR013735">
    <property type="entry name" value="TF_NusA_N"/>
</dbReference>
<dbReference type="InterPro" id="IPR009019">
    <property type="entry name" value="KH_sf_prok-type"/>
</dbReference>
<evidence type="ECO:0000256" key="3">
    <source>
        <dbReference type="ARBA" id="ARBA00022814"/>
    </source>
</evidence>
<reference evidence="9 10" key="1">
    <citation type="submission" date="2019-07" db="EMBL/GenBank/DDBJ databases">
        <title>Genomic Encyclopedia of Type Strains, Phase IV (KMG-IV): sequencing the most valuable type-strain genomes for metagenomic binning, comparative biology and taxonomic classification.</title>
        <authorList>
            <person name="Goeker M."/>
        </authorList>
    </citation>
    <scope>NUCLEOTIDE SEQUENCE [LARGE SCALE GENOMIC DNA]</scope>
    <source>
        <strain evidence="9 10">DSM 18961</strain>
    </source>
</reference>
<dbReference type="HAMAP" id="MF_00945_B">
    <property type="entry name" value="NusA_B"/>
    <property type="match status" value="1"/>
</dbReference>
<dbReference type="PANTHER" id="PTHR22648">
    <property type="entry name" value="TRANSCRIPTION TERMINATION FACTOR NUSA"/>
    <property type="match status" value="1"/>
</dbReference>
<dbReference type="InterPro" id="IPR010213">
    <property type="entry name" value="TF_NusA"/>
</dbReference>
<keyword evidence="6 7" id="KW-0804">Transcription</keyword>
<comment type="subcellular location">
    <subcellularLocation>
        <location evidence="7">Cytoplasm</location>
    </subcellularLocation>
</comment>